<accession>A0A1E5CMJ4</accession>
<dbReference type="InterPro" id="IPR023214">
    <property type="entry name" value="HAD_sf"/>
</dbReference>
<dbReference type="Pfam" id="PF00702">
    <property type="entry name" value="Hydrolase"/>
    <property type="match status" value="1"/>
</dbReference>
<dbReference type="InterPro" id="IPR051400">
    <property type="entry name" value="HAD-like_hydrolase"/>
</dbReference>
<dbReference type="SUPFAM" id="SSF56784">
    <property type="entry name" value="HAD-like"/>
    <property type="match status" value="1"/>
</dbReference>
<evidence type="ECO:0000256" key="2">
    <source>
        <dbReference type="ARBA" id="ARBA00022801"/>
    </source>
</evidence>
<keyword evidence="3" id="KW-0460">Magnesium</keyword>
<dbReference type="AlphaFoldDB" id="A0A1E5CMJ4"/>
<reference evidence="4 5" key="1">
    <citation type="journal article" date="2012" name="Science">
        <title>Ecological populations of bacteria act as socially cohesive units of antibiotic production and resistance.</title>
        <authorList>
            <person name="Cordero O.X."/>
            <person name="Wildschutte H."/>
            <person name="Kirkup B."/>
            <person name="Proehl S."/>
            <person name="Ngo L."/>
            <person name="Hussain F."/>
            <person name="Le Roux F."/>
            <person name="Mincer T."/>
            <person name="Polz M.F."/>
        </authorList>
    </citation>
    <scope>NUCLEOTIDE SEQUENCE [LARGE SCALE GENOMIC DNA]</scope>
    <source>
        <strain evidence="4 5">FF-238</strain>
    </source>
</reference>
<comment type="cofactor">
    <cofactor evidence="1">
        <name>Mg(2+)</name>
        <dbReference type="ChEBI" id="CHEBI:18420"/>
    </cofactor>
</comment>
<keyword evidence="5" id="KW-1185">Reference proteome</keyword>
<dbReference type="InterPro" id="IPR036412">
    <property type="entry name" value="HAD-like_sf"/>
</dbReference>
<dbReference type="RefSeq" id="WP_017052866.1">
    <property type="nucleotide sequence ID" value="NZ_AJYW02000300.1"/>
</dbReference>
<dbReference type="PANTHER" id="PTHR46470">
    <property type="entry name" value="N-ACYLNEURAMINATE-9-PHOSPHATASE"/>
    <property type="match status" value="1"/>
</dbReference>
<evidence type="ECO:0000313" key="5">
    <source>
        <dbReference type="Proteomes" id="UP000094165"/>
    </source>
</evidence>
<name>A0A1E5CMJ4_9VIBR</name>
<dbReference type="Gene3D" id="3.40.50.1000">
    <property type="entry name" value="HAD superfamily/HAD-like"/>
    <property type="match status" value="1"/>
</dbReference>
<sequence>MHIYRRTSVVKAMTFDLDDTLYDNWPVIQNVEQKMVVWLHTHHPVSALMSIEQWQVLKHELAIQNPNLKHDVTLWRETQIQQGLIQLGYGEPEATSAAKEGMEHALWLRNQVDVPELTHEVMTILAEKFPLIAITNGNVDPDKIGLGQYFSHVLKAGPDGRAKPYADMFARAVDLLGLPSESILHVGDHLITDVYGAKSNGFQACWYNDQRKNIQHCEKVRVLPDIEVNSLRDLLYFK</sequence>
<evidence type="ECO:0000256" key="3">
    <source>
        <dbReference type="ARBA" id="ARBA00022842"/>
    </source>
</evidence>
<dbReference type="EMBL" id="AJYW02000300">
    <property type="protein sequence ID" value="OEE70823.1"/>
    <property type="molecule type" value="Genomic_DNA"/>
</dbReference>
<proteinExistence type="predicted"/>
<keyword evidence="2" id="KW-0378">Hydrolase</keyword>
<dbReference type="Proteomes" id="UP000094165">
    <property type="component" value="Unassembled WGS sequence"/>
</dbReference>
<dbReference type="SFLD" id="SFLDS00003">
    <property type="entry name" value="Haloacid_Dehalogenase"/>
    <property type="match status" value="1"/>
</dbReference>
<dbReference type="Gene3D" id="1.20.120.1600">
    <property type="match status" value="1"/>
</dbReference>
<dbReference type="SFLD" id="SFLDG01129">
    <property type="entry name" value="C1.5:_HAD__Beta-PGM__Phosphata"/>
    <property type="match status" value="1"/>
</dbReference>
<evidence type="ECO:0000313" key="4">
    <source>
        <dbReference type="EMBL" id="OEE70823.1"/>
    </source>
</evidence>
<gene>
    <name evidence="4" type="ORF">A130_08365</name>
</gene>
<dbReference type="GO" id="GO:0016787">
    <property type="term" value="F:hydrolase activity"/>
    <property type="evidence" value="ECO:0007669"/>
    <property type="project" value="UniProtKB-KW"/>
</dbReference>
<dbReference type="PRINTS" id="PR00413">
    <property type="entry name" value="HADHALOGNASE"/>
</dbReference>
<dbReference type="NCBIfam" id="TIGR01549">
    <property type="entry name" value="HAD-SF-IA-v1"/>
    <property type="match status" value="1"/>
</dbReference>
<dbReference type="InterPro" id="IPR006439">
    <property type="entry name" value="HAD-SF_hydro_IA"/>
</dbReference>
<dbReference type="NCBIfam" id="NF008018">
    <property type="entry name" value="PRK10748.1"/>
    <property type="match status" value="1"/>
</dbReference>
<dbReference type="GO" id="GO:0009231">
    <property type="term" value="P:riboflavin biosynthetic process"/>
    <property type="evidence" value="ECO:0007669"/>
    <property type="project" value="TreeGrafter"/>
</dbReference>
<evidence type="ECO:0000256" key="1">
    <source>
        <dbReference type="ARBA" id="ARBA00001946"/>
    </source>
</evidence>
<comment type="caution">
    <text evidence="4">The sequence shown here is derived from an EMBL/GenBank/DDBJ whole genome shotgun (WGS) entry which is preliminary data.</text>
</comment>
<protein>
    <submittedName>
        <fullName evidence="4">2-haloalkanoic acid dehalogenase</fullName>
    </submittedName>
</protein>
<dbReference type="PANTHER" id="PTHR46470:SF4">
    <property type="entry name" value="5-AMINO-6-(5-PHOSPHO-D-RIBITYLAMINO)URACIL PHOSPHATASE YIGB"/>
    <property type="match status" value="1"/>
</dbReference>
<organism evidence="4 5">
    <name type="scientific">Vibrio genomosp. F6 str. FF-238</name>
    <dbReference type="NCBI Taxonomy" id="1191298"/>
    <lineage>
        <taxon>Bacteria</taxon>
        <taxon>Pseudomonadati</taxon>
        <taxon>Pseudomonadota</taxon>
        <taxon>Gammaproteobacteria</taxon>
        <taxon>Vibrionales</taxon>
        <taxon>Vibrionaceae</taxon>
        <taxon>Vibrio</taxon>
    </lineage>
</organism>